<evidence type="ECO:0000256" key="3">
    <source>
        <dbReference type="ARBA" id="ARBA00022980"/>
    </source>
</evidence>
<comment type="similarity">
    <text evidence="2">Belongs to the mitochondrion-specific ribosomal protein mS23 family.</text>
</comment>
<dbReference type="GO" id="GO:0005840">
    <property type="term" value="C:ribosome"/>
    <property type="evidence" value="ECO:0007669"/>
    <property type="project" value="UniProtKB-KW"/>
</dbReference>
<dbReference type="CDD" id="cd23701">
    <property type="entry name" value="At1g26750"/>
    <property type="match status" value="1"/>
</dbReference>
<reference evidence="8" key="1">
    <citation type="submission" date="2009-03" db="EMBL/GenBank/DDBJ databases">
        <title>Caligus clemensi ESTs and full-length cDNAs.</title>
        <authorList>
            <person name="Yasuike M."/>
            <person name="von Schalburg K."/>
            <person name="Cooper G."/>
            <person name="Leong J."/>
            <person name="Jones S.R.M."/>
            <person name="Koop B.F."/>
        </authorList>
    </citation>
    <scope>NUCLEOTIDE SEQUENCE</scope>
    <source>
        <tissue evidence="8">Whole</tissue>
    </source>
</reference>
<evidence type="ECO:0000256" key="4">
    <source>
        <dbReference type="ARBA" id="ARBA00023128"/>
    </source>
</evidence>
<proteinExistence type="evidence at transcript level"/>
<dbReference type="PANTHER" id="PTHR15925">
    <property type="entry name" value="MITOCHONDRIAL RIBOSOMAL PROTEIN S23"/>
    <property type="match status" value="1"/>
</dbReference>
<keyword evidence="4" id="KW-0496">Mitochondrion</keyword>
<dbReference type="PANTHER" id="PTHR15925:SF2">
    <property type="entry name" value="SMALL RIBOSOMAL SUBUNIT PROTEIN MS23"/>
    <property type="match status" value="1"/>
</dbReference>
<dbReference type="EMBL" id="BT080405">
    <property type="protein sequence ID" value="ACO14829.1"/>
    <property type="molecule type" value="mRNA"/>
</dbReference>
<keyword evidence="3 8" id="KW-0689">Ribosomal protein</keyword>
<comment type="subcellular location">
    <subcellularLocation>
        <location evidence="1">Mitochondrion</location>
    </subcellularLocation>
</comment>
<dbReference type="InterPro" id="IPR023611">
    <property type="entry name" value="mS23_dom_met"/>
</dbReference>
<dbReference type="InterPro" id="IPR059242">
    <property type="entry name" value="mS23_dom"/>
</dbReference>
<evidence type="ECO:0000313" key="8">
    <source>
        <dbReference type="EMBL" id="ACO14829.1"/>
    </source>
</evidence>
<accession>C1C0M6</accession>
<dbReference type="GO" id="GO:0005739">
    <property type="term" value="C:mitochondrion"/>
    <property type="evidence" value="ECO:0007669"/>
    <property type="project" value="InterPro"/>
</dbReference>
<feature type="domain" description="Small ribosomal subunit protein mS23 conserved" evidence="7">
    <location>
        <begin position="2"/>
        <end position="107"/>
    </location>
</feature>
<evidence type="ECO:0000256" key="1">
    <source>
        <dbReference type="ARBA" id="ARBA00004173"/>
    </source>
</evidence>
<evidence type="ECO:0000256" key="5">
    <source>
        <dbReference type="ARBA" id="ARBA00023274"/>
    </source>
</evidence>
<evidence type="ECO:0000256" key="2">
    <source>
        <dbReference type="ARBA" id="ARBA00009864"/>
    </source>
</evidence>
<name>C1C0M6_CALCM</name>
<sequence>MAQSRLEKVGSVYSRMSSLLQSGAVKIKPLWFDVYEAFPPKYEPRCDRFLPIEKPNWEREVIYEEDAIRAMFYKHFQDSLQETMNLLNPEAKSLSQAFIEAYKSTPEDIGEKARFLAAVDKIELEKGINLRQKTQEAVVEDIGPEKSRQISMKELFLQNQAKQSKDD</sequence>
<evidence type="ECO:0000256" key="6">
    <source>
        <dbReference type="ARBA" id="ARBA00035137"/>
    </source>
</evidence>
<dbReference type="InterPro" id="IPR019520">
    <property type="entry name" value="Ribosomal_mS23_met"/>
</dbReference>
<gene>
    <name evidence="8" type="primary">RT23</name>
</gene>
<keyword evidence="5" id="KW-0687">Ribonucleoprotein</keyword>
<dbReference type="Pfam" id="PF10484">
    <property type="entry name" value="MRP-S23"/>
    <property type="match status" value="1"/>
</dbReference>
<evidence type="ECO:0000259" key="7">
    <source>
        <dbReference type="Pfam" id="PF10484"/>
    </source>
</evidence>
<dbReference type="GO" id="GO:0006412">
    <property type="term" value="P:translation"/>
    <property type="evidence" value="ECO:0007669"/>
    <property type="project" value="InterPro"/>
</dbReference>
<dbReference type="GO" id="GO:0003735">
    <property type="term" value="F:structural constituent of ribosome"/>
    <property type="evidence" value="ECO:0007669"/>
    <property type="project" value="InterPro"/>
</dbReference>
<organism evidence="8">
    <name type="scientific">Caligus clemensi</name>
    <name type="common">Sea louse</name>
    <dbReference type="NCBI Taxonomy" id="344056"/>
    <lineage>
        <taxon>Eukaryota</taxon>
        <taxon>Metazoa</taxon>
        <taxon>Ecdysozoa</taxon>
        <taxon>Arthropoda</taxon>
        <taxon>Crustacea</taxon>
        <taxon>Multicrustacea</taxon>
        <taxon>Hexanauplia</taxon>
        <taxon>Copepoda</taxon>
        <taxon>Siphonostomatoida</taxon>
        <taxon>Caligidae</taxon>
        <taxon>Caligus</taxon>
    </lineage>
</organism>
<protein>
    <recommendedName>
        <fullName evidence="6">Small ribosomal subunit protein mS23</fullName>
    </recommendedName>
</protein>
<dbReference type="AlphaFoldDB" id="C1C0M6"/>